<keyword evidence="3" id="KW-0315">Glutamine amidotransferase</keyword>
<dbReference type="RefSeq" id="XP_062646366.1">
    <property type="nucleotide sequence ID" value="XM_062790591.1"/>
</dbReference>
<reference evidence="3" key="2">
    <citation type="submission" date="2023-05" db="EMBL/GenBank/DDBJ databases">
        <authorList>
            <consortium name="Lawrence Berkeley National Laboratory"/>
            <person name="Steindorff A."/>
            <person name="Hensen N."/>
            <person name="Bonometti L."/>
            <person name="Westerberg I."/>
            <person name="Brannstrom I.O."/>
            <person name="Guillou S."/>
            <person name="Cros-Aarteil S."/>
            <person name="Calhoun S."/>
            <person name="Haridas S."/>
            <person name="Kuo A."/>
            <person name="Mondo S."/>
            <person name="Pangilinan J."/>
            <person name="Riley R."/>
            <person name="Labutti K."/>
            <person name="Andreopoulos B."/>
            <person name="Lipzen A."/>
            <person name="Chen C."/>
            <person name="Yanf M."/>
            <person name="Daum C."/>
            <person name="Ng V."/>
            <person name="Clum A."/>
            <person name="Ohm R."/>
            <person name="Martin F."/>
            <person name="Silar P."/>
            <person name="Natvig D."/>
            <person name="Lalanne C."/>
            <person name="Gautier V."/>
            <person name="Ament-Velasquez S.L."/>
            <person name="Kruys A."/>
            <person name="Hutchinson M.I."/>
            <person name="Powell A.J."/>
            <person name="Barry K."/>
            <person name="Miller A.N."/>
            <person name="Grigoriev I.V."/>
            <person name="Debuchy R."/>
            <person name="Gladieux P."/>
            <person name="Thoren M.H."/>
            <person name="Johannesson H."/>
        </authorList>
    </citation>
    <scope>NUCLEOTIDE SEQUENCE</scope>
    <source>
        <strain evidence="3">CBS 731.68</strain>
    </source>
</reference>
<dbReference type="InterPro" id="IPR052158">
    <property type="entry name" value="INH-QAR"/>
</dbReference>
<feature type="domain" description="DJ-1/PfpI" evidence="2">
    <location>
        <begin position="57"/>
        <end position="227"/>
    </location>
</feature>
<gene>
    <name evidence="3" type="ORF">N657DRAFT_620505</name>
</gene>
<dbReference type="PANTHER" id="PTHR43130:SF15">
    <property type="entry name" value="THIJ_PFPI FAMILY PROTEIN (AFU_ORTHOLOGUE AFUA_5G14240)"/>
    <property type="match status" value="1"/>
</dbReference>
<name>A0AAN6TXH6_9PEZI</name>
<dbReference type="PANTHER" id="PTHR43130">
    <property type="entry name" value="ARAC-FAMILY TRANSCRIPTIONAL REGULATOR"/>
    <property type="match status" value="1"/>
</dbReference>
<evidence type="ECO:0000313" key="3">
    <source>
        <dbReference type="EMBL" id="KAK4122595.1"/>
    </source>
</evidence>
<dbReference type="Proteomes" id="UP001302602">
    <property type="component" value="Unassembled WGS sequence"/>
</dbReference>
<keyword evidence="1" id="KW-0732">Signal</keyword>
<keyword evidence="4" id="KW-1185">Reference proteome</keyword>
<sequence>MLPVLSNPGLLITSLTVVMSLISPAAGASVHSRTEDKSCGSGMYKSPPRHFGFLLPRAFSVLDVFGPLEVFQALARQTKLDLSMLSRTMDPAKTETIHAAMNRFNSSFFPQVVVTHTYADKPPIDVLVVPGGAAARSPDLGPELEYIRKAFPKLKYLITICTGAGIAAQSGVMDGYRATTNKQAWKQMTAMGPKVKWVSPARWVEDGKVWSSSGVTAGIDLALEFIRQKYENGTAIAEAISGAIEHTPILDWREDPWAAKFNVTPQN</sequence>
<dbReference type="SUPFAM" id="SSF52317">
    <property type="entry name" value="Class I glutamine amidotransferase-like"/>
    <property type="match status" value="1"/>
</dbReference>
<organism evidence="3 4">
    <name type="scientific">Parathielavia appendiculata</name>
    <dbReference type="NCBI Taxonomy" id="2587402"/>
    <lineage>
        <taxon>Eukaryota</taxon>
        <taxon>Fungi</taxon>
        <taxon>Dikarya</taxon>
        <taxon>Ascomycota</taxon>
        <taxon>Pezizomycotina</taxon>
        <taxon>Sordariomycetes</taxon>
        <taxon>Sordariomycetidae</taxon>
        <taxon>Sordariales</taxon>
        <taxon>Chaetomiaceae</taxon>
        <taxon>Parathielavia</taxon>
    </lineage>
</organism>
<dbReference type="Pfam" id="PF01965">
    <property type="entry name" value="DJ-1_PfpI"/>
    <property type="match status" value="1"/>
</dbReference>
<evidence type="ECO:0000259" key="2">
    <source>
        <dbReference type="Pfam" id="PF01965"/>
    </source>
</evidence>
<dbReference type="InterPro" id="IPR002818">
    <property type="entry name" value="DJ-1/PfpI"/>
</dbReference>
<dbReference type="AlphaFoldDB" id="A0AAN6TXH6"/>
<comment type="caution">
    <text evidence="3">The sequence shown here is derived from an EMBL/GenBank/DDBJ whole genome shotgun (WGS) entry which is preliminary data.</text>
</comment>
<evidence type="ECO:0000256" key="1">
    <source>
        <dbReference type="SAM" id="SignalP"/>
    </source>
</evidence>
<dbReference type="EMBL" id="MU853230">
    <property type="protein sequence ID" value="KAK4122595.1"/>
    <property type="molecule type" value="Genomic_DNA"/>
</dbReference>
<feature type="chain" id="PRO_5042964596" evidence="1">
    <location>
        <begin position="28"/>
        <end position="267"/>
    </location>
</feature>
<dbReference type="Gene3D" id="3.40.50.880">
    <property type="match status" value="1"/>
</dbReference>
<accession>A0AAN6TXH6</accession>
<dbReference type="InterPro" id="IPR029062">
    <property type="entry name" value="Class_I_gatase-like"/>
</dbReference>
<dbReference type="GeneID" id="87827361"/>
<proteinExistence type="predicted"/>
<feature type="signal peptide" evidence="1">
    <location>
        <begin position="1"/>
        <end position="27"/>
    </location>
</feature>
<reference evidence="3" key="1">
    <citation type="journal article" date="2023" name="Mol. Phylogenet. Evol.">
        <title>Genome-scale phylogeny and comparative genomics of the fungal order Sordariales.</title>
        <authorList>
            <person name="Hensen N."/>
            <person name="Bonometti L."/>
            <person name="Westerberg I."/>
            <person name="Brannstrom I.O."/>
            <person name="Guillou S."/>
            <person name="Cros-Aarteil S."/>
            <person name="Calhoun S."/>
            <person name="Haridas S."/>
            <person name="Kuo A."/>
            <person name="Mondo S."/>
            <person name="Pangilinan J."/>
            <person name="Riley R."/>
            <person name="LaButti K."/>
            <person name="Andreopoulos B."/>
            <person name="Lipzen A."/>
            <person name="Chen C."/>
            <person name="Yan M."/>
            <person name="Daum C."/>
            <person name="Ng V."/>
            <person name="Clum A."/>
            <person name="Steindorff A."/>
            <person name="Ohm R.A."/>
            <person name="Martin F."/>
            <person name="Silar P."/>
            <person name="Natvig D.O."/>
            <person name="Lalanne C."/>
            <person name="Gautier V."/>
            <person name="Ament-Velasquez S.L."/>
            <person name="Kruys A."/>
            <person name="Hutchinson M.I."/>
            <person name="Powell A.J."/>
            <person name="Barry K."/>
            <person name="Miller A.N."/>
            <person name="Grigoriev I.V."/>
            <person name="Debuchy R."/>
            <person name="Gladieux P."/>
            <person name="Hiltunen Thoren M."/>
            <person name="Johannesson H."/>
        </authorList>
    </citation>
    <scope>NUCLEOTIDE SEQUENCE</scope>
    <source>
        <strain evidence="3">CBS 731.68</strain>
    </source>
</reference>
<dbReference type="CDD" id="cd03139">
    <property type="entry name" value="GATase1_PfpI_2"/>
    <property type="match status" value="1"/>
</dbReference>
<protein>
    <submittedName>
        <fullName evidence="3">Class I glutamine amidotransferase-like protein</fullName>
    </submittedName>
</protein>
<evidence type="ECO:0000313" key="4">
    <source>
        <dbReference type="Proteomes" id="UP001302602"/>
    </source>
</evidence>